<dbReference type="GO" id="GO:0006606">
    <property type="term" value="P:protein import into nucleus"/>
    <property type="evidence" value="ECO:0007669"/>
    <property type="project" value="TreeGrafter"/>
</dbReference>
<evidence type="ECO:0000256" key="4">
    <source>
        <dbReference type="ARBA" id="ARBA00022816"/>
    </source>
</evidence>
<keyword evidence="7 9" id="KW-0906">Nuclear pore complex</keyword>
<dbReference type="Proteomes" id="UP000281553">
    <property type="component" value="Unassembled WGS sequence"/>
</dbReference>
<keyword evidence="9" id="KW-0472">Membrane</keyword>
<dbReference type="InterPro" id="IPR011502">
    <property type="entry name" value="Nucleoporin_Nup85"/>
</dbReference>
<dbReference type="GO" id="GO:0045893">
    <property type="term" value="P:positive regulation of DNA-templated transcription"/>
    <property type="evidence" value="ECO:0007669"/>
    <property type="project" value="TreeGrafter"/>
</dbReference>
<evidence type="ECO:0000256" key="1">
    <source>
        <dbReference type="ARBA" id="ARBA00004567"/>
    </source>
</evidence>
<evidence type="ECO:0000256" key="7">
    <source>
        <dbReference type="ARBA" id="ARBA00023132"/>
    </source>
</evidence>
<evidence type="ECO:0000256" key="2">
    <source>
        <dbReference type="ARBA" id="ARBA00005573"/>
    </source>
</evidence>
<organism evidence="10 11">
    <name type="scientific">Dibothriocephalus latus</name>
    <name type="common">Fish tapeworm</name>
    <name type="synonym">Diphyllobothrium latum</name>
    <dbReference type="NCBI Taxonomy" id="60516"/>
    <lineage>
        <taxon>Eukaryota</taxon>
        <taxon>Metazoa</taxon>
        <taxon>Spiralia</taxon>
        <taxon>Lophotrochozoa</taxon>
        <taxon>Platyhelminthes</taxon>
        <taxon>Cestoda</taxon>
        <taxon>Eucestoda</taxon>
        <taxon>Diphyllobothriidea</taxon>
        <taxon>Diphyllobothriidae</taxon>
        <taxon>Dibothriocephalus</taxon>
    </lineage>
</organism>
<evidence type="ECO:0000256" key="5">
    <source>
        <dbReference type="ARBA" id="ARBA00022927"/>
    </source>
</evidence>
<keyword evidence="8 9" id="KW-0539">Nucleus</keyword>
<gene>
    <name evidence="10" type="ORF">DILT_LOCUS7344</name>
</gene>
<dbReference type="AlphaFoldDB" id="A0A3P7LKZ2"/>
<dbReference type="PANTHER" id="PTHR13373">
    <property type="entry name" value="FROUNT PROTEIN-RELATED"/>
    <property type="match status" value="1"/>
</dbReference>
<comment type="similarity">
    <text evidence="2 9">Belongs to the nucleoporin Nup85 family.</text>
</comment>
<keyword evidence="4 9" id="KW-0509">mRNA transport</keyword>
<dbReference type="GO" id="GO:0006406">
    <property type="term" value="P:mRNA export from nucleus"/>
    <property type="evidence" value="ECO:0007669"/>
    <property type="project" value="TreeGrafter"/>
</dbReference>
<reference evidence="10 11" key="1">
    <citation type="submission" date="2018-11" db="EMBL/GenBank/DDBJ databases">
        <authorList>
            <consortium name="Pathogen Informatics"/>
        </authorList>
    </citation>
    <scope>NUCLEOTIDE SEQUENCE [LARGE SCALE GENOMIC DNA]</scope>
</reference>
<name>A0A3P7LKZ2_DIBLA</name>
<comment type="subcellular location">
    <subcellularLocation>
        <location evidence="1 9">Nucleus</location>
        <location evidence="1 9">Nuclear pore complex</location>
    </subcellularLocation>
</comment>
<dbReference type="GO" id="GO:0031965">
    <property type="term" value="C:nuclear membrane"/>
    <property type="evidence" value="ECO:0007669"/>
    <property type="project" value="UniProtKB-UniRule"/>
</dbReference>
<evidence type="ECO:0000256" key="8">
    <source>
        <dbReference type="ARBA" id="ARBA00023242"/>
    </source>
</evidence>
<comment type="function">
    <text evidence="9">Functions as a component of the nuclear pore complex (NPC).</text>
</comment>
<dbReference type="PANTHER" id="PTHR13373:SF21">
    <property type="entry name" value="NUCLEAR PORE COMPLEX PROTEIN NUP85"/>
    <property type="match status" value="1"/>
</dbReference>
<evidence type="ECO:0000313" key="11">
    <source>
        <dbReference type="Proteomes" id="UP000281553"/>
    </source>
</evidence>
<keyword evidence="5 9" id="KW-0653">Protein transport</keyword>
<dbReference type="GO" id="GO:0031080">
    <property type="term" value="C:nuclear pore outer ring"/>
    <property type="evidence" value="ECO:0007669"/>
    <property type="project" value="TreeGrafter"/>
</dbReference>
<evidence type="ECO:0000256" key="9">
    <source>
        <dbReference type="RuleBase" id="RU365073"/>
    </source>
</evidence>
<dbReference type="EMBL" id="UYRU01051622">
    <property type="protein sequence ID" value="VDN11513.1"/>
    <property type="molecule type" value="Genomic_DNA"/>
</dbReference>
<dbReference type="Pfam" id="PF07575">
    <property type="entry name" value="Nucleopor_Nup85"/>
    <property type="match status" value="1"/>
</dbReference>
<comment type="subunit">
    <text evidence="9">Component of the nuclear pore complex (NPC).</text>
</comment>
<dbReference type="GO" id="GO:0017056">
    <property type="term" value="F:structural constituent of nuclear pore"/>
    <property type="evidence" value="ECO:0007669"/>
    <property type="project" value="TreeGrafter"/>
</dbReference>
<sequence>MDDETTRREAWEFWQRTCFQRLSEGEFGQGLEDSSSDMSYLHLIASILAGRQTIWDDERIMEACGQPNNWYFRLTAWIFYTNRFVGPDSLLPLVDQWRQMYPSHPNSPNNPLDEVPFSYICFLDCDHYFIIDELVISIFRTDIISLLNTAGEKFSSWWLVAHMSNFLKRLCPKIFESEVSPGNVNSIKESAKVKLEDNGTDEIDGTRVYSLLSDFFLFGYAESLASEPGLLSVALGYLDYCSSTAAAREAQASLIAQVKPSSTRMTNLFMLEAWIANRGRASKRPFFEKLRSPLLAVDH</sequence>
<accession>A0A3P7LKZ2</accession>
<keyword evidence="3 9" id="KW-0813">Transport</keyword>
<keyword evidence="6 9" id="KW-0811">Translocation</keyword>
<evidence type="ECO:0000313" key="10">
    <source>
        <dbReference type="EMBL" id="VDN11513.1"/>
    </source>
</evidence>
<proteinExistence type="inferred from homology"/>
<protein>
    <recommendedName>
        <fullName evidence="9">Nuclear pore complex protein Nup85</fullName>
    </recommendedName>
</protein>
<evidence type="ECO:0000256" key="6">
    <source>
        <dbReference type="ARBA" id="ARBA00023010"/>
    </source>
</evidence>
<evidence type="ECO:0000256" key="3">
    <source>
        <dbReference type="ARBA" id="ARBA00022448"/>
    </source>
</evidence>
<keyword evidence="11" id="KW-1185">Reference proteome</keyword>
<dbReference type="OrthoDB" id="17644at2759"/>